<evidence type="ECO:0000313" key="1">
    <source>
        <dbReference type="EMBL" id="KAK2141950.1"/>
    </source>
</evidence>
<organism evidence="1 2">
    <name type="scientific">Paralvinella palmiformis</name>
    <dbReference type="NCBI Taxonomy" id="53620"/>
    <lineage>
        <taxon>Eukaryota</taxon>
        <taxon>Metazoa</taxon>
        <taxon>Spiralia</taxon>
        <taxon>Lophotrochozoa</taxon>
        <taxon>Annelida</taxon>
        <taxon>Polychaeta</taxon>
        <taxon>Sedentaria</taxon>
        <taxon>Canalipalpata</taxon>
        <taxon>Terebellida</taxon>
        <taxon>Terebelliformia</taxon>
        <taxon>Alvinellidae</taxon>
        <taxon>Paralvinella</taxon>
    </lineage>
</organism>
<dbReference type="SUPFAM" id="SSF63825">
    <property type="entry name" value="YWTD domain"/>
    <property type="match status" value="1"/>
</dbReference>
<comment type="caution">
    <text evidence="1">The sequence shown here is derived from an EMBL/GenBank/DDBJ whole genome shotgun (WGS) entry which is preliminary data.</text>
</comment>
<proteinExistence type="predicted"/>
<evidence type="ECO:0000313" key="2">
    <source>
        <dbReference type="Proteomes" id="UP001208570"/>
    </source>
</evidence>
<accession>A0AAD9IXN0</accession>
<name>A0AAD9IXN0_9ANNE</name>
<feature type="non-terminal residue" evidence="1">
    <location>
        <position position="71"/>
    </location>
</feature>
<gene>
    <name evidence="1" type="ORF">LSH36_1012g00020</name>
</gene>
<reference evidence="1" key="1">
    <citation type="journal article" date="2023" name="Mol. Biol. Evol.">
        <title>Third-Generation Sequencing Reveals the Adaptive Role of the Epigenome in Three Deep-Sea Polychaetes.</title>
        <authorList>
            <person name="Perez M."/>
            <person name="Aroh O."/>
            <person name="Sun Y."/>
            <person name="Lan Y."/>
            <person name="Juniper S.K."/>
            <person name="Young C.R."/>
            <person name="Angers B."/>
            <person name="Qian P.Y."/>
        </authorList>
    </citation>
    <scope>NUCLEOTIDE SEQUENCE</scope>
    <source>
        <strain evidence="1">P08H-3</strain>
    </source>
</reference>
<dbReference type="EMBL" id="JAODUP010001012">
    <property type="protein sequence ID" value="KAK2141950.1"/>
    <property type="molecule type" value="Genomic_DNA"/>
</dbReference>
<dbReference type="AlphaFoldDB" id="A0AAD9IXN0"/>
<keyword evidence="2" id="KW-1185">Reference proteome</keyword>
<sequence>MDEFLLVADQYGHDIYMIDINTELVQAVPVPDGCNPLALAFDHLSNSVFWTEHSSRSDLVLWKTSLNGSSH</sequence>
<protein>
    <submittedName>
        <fullName evidence="1">Uncharacterized protein</fullName>
    </submittedName>
</protein>
<dbReference type="Proteomes" id="UP001208570">
    <property type="component" value="Unassembled WGS sequence"/>
</dbReference>